<keyword evidence="3 5" id="KW-0964">Secreted</keyword>
<evidence type="ECO:0000256" key="4">
    <source>
        <dbReference type="ARBA" id="ARBA00022729"/>
    </source>
</evidence>
<keyword evidence="4 5" id="KW-0732">Signal</keyword>
<dbReference type="OrthoDB" id="126879at2759"/>
<comment type="similarity">
    <text evidence="2 5">Belongs to the RxLR effector family.</text>
</comment>
<evidence type="ECO:0000256" key="5">
    <source>
        <dbReference type="RuleBase" id="RU367124"/>
    </source>
</evidence>
<evidence type="ECO:0000313" key="7">
    <source>
        <dbReference type="Proteomes" id="UP000237271"/>
    </source>
</evidence>
<dbReference type="AlphaFoldDB" id="A0A2P4XUV3"/>
<dbReference type="Pfam" id="PF16810">
    <property type="entry name" value="RXLR"/>
    <property type="match status" value="1"/>
</dbReference>
<evidence type="ECO:0000313" key="6">
    <source>
        <dbReference type="EMBL" id="POM69343.1"/>
    </source>
</evidence>
<sequence>MRLPVLMLVVVTLFASNGIALSLTPPFSRTDMKTRHLRVSDETPDAADTEERSPNVDIILKDTASKVNKATFRKLKFVVWKYLLRKTPQDARVKLGMELMGREVYSHKNWKQLVDYHSFYGKGPLEYPTSK</sequence>
<feature type="chain" id="PRO_5044986186" description="RxLR effector protein" evidence="5">
    <location>
        <begin position="23"/>
        <end position="131"/>
    </location>
</feature>
<proteinExistence type="inferred from homology"/>
<keyword evidence="7" id="KW-1185">Reference proteome</keyword>
<reference evidence="6 7" key="1">
    <citation type="journal article" date="2017" name="Genome Biol. Evol.">
        <title>Phytophthora megakarya and P. palmivora, closely related causal agents of cacao black pod rot, underwent increases in genome sizes and gene numbers by different mechanisms.</title>
        <authorList>
            <person name="Ali S.S."/>
            <person name="Shao J."/>
            <person name="Lary D.J."/>
            <person name="Kronmiller B."/>
            <person name="Shen D."/>
            <person name="Strem M.D."/>
            <person name="Amoako-Attah I."/>
            <person name="Akrofi A.Y."/>
            <person name="Begoude B.A."/>
            <person name="Ten Hoopen G.M."/>
            <person name="Coulibaly K."/>
            <person name="Kebe B.I."/>
            <person name="Melnick R.L."/>
            <person name="Guiltinan M.J."/>
            <person name="Tyler B.M."/>
            <person name="Meinhardt L.W."/>
            <person name="Bailey B.A."/>
        </authorList>
    </citation>
    <scope>NUCLEOTIDE SEQUENCE [LARGE SCALE GENOMIC DNA]</scope>
    <source>
        <strain evidence="7">sbr112.9</strain>
    </source>
</reference>
<evidence type="ECO:0000256" key="3">
    <source>
        <dbReference type="ARBA" id="ARBA00022525"/>
    </source>
</evidence>
<protein>
    <recommendedName>
        <fullName evidence="5">RxLR effector protein</fullName>
    </recommendedName>
</protein>
<dbReference type="Proteomes" id="UP000237271">
    <property type="component" value="Unassembled WGS sequence"/>
</dbReference>
<comment type="domain">
    <text evidence="5">The RxLR-dEER motif acts to carry the protein into the host cell cytoplasm through binding to cell surface phosphatidylinositol-3-phosphate.</text>
</comment>
<evidence type="ECO:0000256" key="2">
    <source>
        <dbReference type="ARBA" id="ARBA00010400"/>
    </source>
</evidence>
<dbReference type="InterPro" id="IPR031825">
    <property type="entry name" value="RXLR"/>
</dbReference>
<comment type="subcellular location">
    <subcellularLocation>
        <location evidence="1 5">Secreted</location>
    </subcellularLocation>
</comment>
<comment type="caution">
    <text evidence="6">The sequence shown here is derived from an EMBL/GenBank/DDBJ whole genome shotgun (WGS) entry which is preliminary data.</text>
</comment>
<comment type="function">
    <text evidence="5">Effector that suppresses plant defense responses during pathogen infection.</text>
</comment>
<evidence type="ECO:0000256" key="1">
    <source>
        <dbReference type="ARBA" id="ARBA00004613"/>
    </source>
</evidence>
<dbReference type="EMBL" id="NCKW01007883">
    <property type="protein sequence ID" value="POM69343.1"/>
    <property type="molecule type" value="Genomic_DNA"/>
</dbReference>
<gene>
    <name evidence="6" type="ORF">PHPALM_14380</name>
</gene>
<accession>A0A2P4XUV3</accession>
<name>A0A2P4XUV3_9STRA</name>
<feature type="signal peptide" evidence="5">
    <location>
        <begin position="1"/>
        <end position="22"/>
    </location>
</feature>
<organism evidence="6 7">
    <name type="scientific">Phytophthora palmivora</name>
    <dbReference type="NCBI Taxonomy" id="4796"/>
    <lineage>
        <taxon>Eukaryota</taxon>
        <taxon>Sar</taxon>
        <taxon>Stramenopiles</taxon>
        <taxon>Oomycota</taxon>
        <taxon>Peronosporomycetes</taxon>
        <taxon>Peronosporales</taxon>
        <taxon>Peronosporaceae</taxon>
        <taxon>Phytophthora</taxon>
    </lineage>
</organism>